<sequence>MKVPNFIKPLDIEKERESILSEFRQKSGKLDYIPLIGDDYVTLTDIFLYRLNNFIELLNIRISQNYINFSTGDYLDELVALIGITRHDEIKPIAELEISVNSPTFLPKGAKFTDGKGHNAYLMQSISIADKAKVKIEADSYFKQNYETTIQEVPNIYISNITQTKPFSGFKARESDEELRRRFLLALHRFSTAGSAKSYLFHILNTQGIKKANVYHLSPGVVQVVFLSDYETQIAISKISEALSDKVPLTDDVRIKEARKISVDLNIEVTPMADFMFSEILANANAKIKELFSTLQIAQSLHQSKIIDVAFDENVRVVEVKSQIPTPNRDEILVLNSLIITKANHA</sequence>
<comment type="caution">
    <text evidence="2">The sequence shown here is derived from an EMBL/GenBank/DDBJ whole genome shotgun (WGS) entry which is preliminary data.</text>
</comment>
<feature type="domain" description="Baseplate J-like central" evidence="1">
    <location>
        <begin position="191"/>
        <end position="255"/>
    </location>
</feature>
<evidence type="ECO:0000259" key="1">
    <source>
        <dbReference type="Pfam" id="PF26078"/>
    </source>
</evidence>
<dbReference type="Proteomes" id="UP000789359">
    <property type="component" value="Unassembled WGS sequence"/>
</dbReference>
<gene>
    <name evidence="2" type="ORF">LMG8286_01192</name>
</gene>
<name>A0ABN7K8S3_9BACT</name>
<accession>A0ABN7K8S3</accession>
<evidence type="ECO:0000313" key="2">
    <source>
        <dbReference type="EMBL" id="CAD7288209.1"/>
    </source>
</evidence>
<keyword evidence="3" id="KW-1185">Reference proteome</keyword>
<dbReference type="RefSeq" id="WP_230056946.1">
    <property type="nucleotide sequence ID" value="NZ_CAJHOE010000002.1"/>
</dbReference>
<organism evidence="2 3">
    <name type="scientific">Campylobacter suis</name>
    <dbReference type="NCBI Taxonomy" id="2790657"/>
    <lineage>
        <taxon>Bacteria</taxon>
        <taxon>Pseudomonadati</taxon>
        <taxon>Campylobacterota</taxon>
        <taxon>Epsilonproteobacteria</taxon>
        <taxon>Campylobacterales</taxon>
        <taxon>Campylobacteraceae</taxon>
        <taxon>Campylobacter</taxon>
    </lineage>
</organism>
<dbReference type="Pfam" id="PF26078">
    <property type="entry name" value="Baseplate_J_M"/>
    <property type="match status" value="1"/>
</dbReference>
<proteinExistence type="predicted"/>
<protein>
    <recommendedName>
        <fullName evidence="1">Baseplate J-like central domain-containing protein</fullName>
    </recommendedName>
</protein>
<reference evidence="2 3" key="1">
    <citation type="submission" date="2020-11" db="EMBL/GenBank/DDBJ databases">
        <authorList>
            <person name="Peeters C."/>
        </authorList>
    </citation>
    <scope>NUCLEOTIDE SEQUENCE [LARGE SCALE GENOMIC DNA]</scope>
    <source>
        <strain evidence="2 3">LMG 8286</strain>
    </source>
</reference>
<evidence type="ECO:0000313" key="3">
    <source>
        <dbReference type="Proteomes" id="UP000789359"/>
    </source>
</evidence>
<dbReference type="EMBL" id="CAJHOE010000002">
    <property type="protein sequence ID" value="CAD7288209.1"/>
    <property type="molecule type" value="Genomic_DNA"/>
</dbReference>
<dbReference type="InterPro" id="IPR058531">
    <property type="entry name" value="Baseplate_J_M"/>
</dbReference>